<sequence>FKDILNAYNALSRADSRKKYDADLRAAGSIKGSCFRSRCWSRFTSTDTSRSSKRQKATADGRYGPATPPPATPLSPPSCK</sequence>
<reference evidence="2 3" key="1">
    <citation type="submission" date="2024-04" db="EMBL/GenBank/DDBJ databases">
        <title>genome sequences of Mucor flavus KT1a and Helicostylum pulchrum KT1b strains isolation_sourced from the surface of a dry-aged beef.</title>
        <authorList>
            <person name="Toyotome T."/>
            <person name="Hosono M."/>
            <person name="Torimaru M."/>
            <person name="Fukuda K."/>
            <person name="Mikami N."/>
        </authorList>
    </citation>
    <scope>NUCLEOTIDE SEQUENCE [LARGE SCALE GENOMIC DNA]</scope>
    <source>
        <strain evidence="2 3">KT1b</strain>
    </source>
</reference>
<evidence type="ECO:0008006" key="4">
    <source>
        <dbReference type="Google" id="ProtNLM"/>
    </source>
</evidence>
<dbReference type="EMBL" id="BAABUJ010000013">
    <property type="protein sequence ID" value="GAA5799715.1"/>
    <property type="molecule type" value="Genomic_DNA"/>
</dbReference>
<comment type="caution">
    <text evidence="2">The sequence shown here is derived from an EMBL/GenBank/DDBJ whole genome shotgun (WGS) entry which is preliminary data.</text>
</comment>
<gene>
    <name evidence="2" type="ORF">HPULCUR_005132</name>
</gene>
<accession>A0ABP9XZH6</accession>
<feature type="non-terminal residue" evidence="2">
    <location>
        <position position="1"/>
    </location>
</feature>
<evidence type="ECO:0000256" key="1">
    <source>
        <dbReference type="SAM" id="MobiDB-lite"/>
    </source>
</evidence>
<name>A0ABP9XZH6_9FUNG</name>
<keyword evidence="3" id="KW-1185">Reference proteome</keyword>
<feature type="compositionally biased region" description="Pro residues" evidence="1">
    <location>
        <begin position="66"/>
        <end position="80"/>
    </location>
</feature>
<evidence type="ECO:0000313" key="2">
    <source>
        <dbReference type="EMBL" id="GAA5799715.1"/>
    </source>
</evidence>
<evidence type="ECO:0000313" key="3">
    <source>
        <dbReference type="Proteomes" id="UP001476247"/>
    </source>
</evidence>
<organism evidence="2 3">
    <name type="scientific">Helicostylum pulchrum</name>
    <dbReference type="NCBI Taxonomy" id="562976"/>
    <lineage>
        <taxon>Eukaryota</taxon>
        <taxon>Fungi</taxon>
        <taxon>Fungi incertae sedis</taxon>
        <taxon>Mucoromycota</taxon>
        <taxon>Mucoromycotina</taxon>
        <taxon>Mucoromycetes</taxon>
        <taxon>Mucorales</taxon>
        <taxon>Mucorineae</taxon>
        <taxon>Mucoraceae</taxon>
        <taxon>Helicostylum</taxon>
    </lineage>
</organism>
<protein>
    <recommendedName>
        <fullName evidence="4">J domain-containing protein</fullName>
    </recommendedName>
</protein>
<feature type="region of interest" description="Disordered" evidence="1">
    <location>
        <begin position="43"/>
        <end position="80"/>
    </location>
</feature>
<proteinExistence type="predicted"/>
<dbReference type="Proteomes" id="UP001476247">
    <property type="component" value="Unassembled WGS sequence"/>
</dbReference>